<reference evidence="2 3" key="1">
    <citation type="submission" date="2019-10" db="EMBL/GenBank/DDBJ databases">
        <title>New species of Slilvanegrellaceae.</title>
        <authorList>
            <person name="Pitt A."/>
            <person name="Hahn M.W."/>
        </authorList>
    </citation>
    <scope>NUCLEOTIDE SEQUENCE [LARGE SCALE GENOMIC DNA]</scope>
    <source>
        <strain evidence="2 3">SP-Ram-0.45-NSY-1</strain>
    </source>
</reference>
<feature type="domain" description="N-acetyltransferase" evidence="1">
    <location>
        <begin position="39"/>
        <end position="193"/>
    </location>
</feature>
<comment type="caution">
    <text evidence="2">The sequence shown here is derived from an EMBL/GenBank/DDBJ whole genome shotgun (WGS) entry which is preliminary data.</text>
</comment>
<keyword evidence="2" id="KW-0808">Transferase</keyword>
<dbReference type="CDD" id="cd04301">
    <property type="entry name" value="NAT_SF"/>
    <property type="match status" value="1"/>
</dbReference>
<name>A0A6N6VS83_9BACT</name>
<keyword evidence="3" id="KW-1185">Reference proteome</keyword>
<gene>
    <name evidence="2" type="ORF">GCL60_08905</name>
</gene>
<dbReference type="EMBL" id="WFLM01000003">
    <property type="protein sequence ID" value="KAB8038967.1"/>
    <property type="molecule type" value="Genomic_DNA"/>
</dbReference>
<proteinExistence type="predicted"/>
<dbReference type="SUPFAM" id="SSF55729">
    <property type="entry name" value="Acyl-CoA N-acyltransferases (Nat)"/>
    <property type="match status" value="1"/>
</dbReference>
<evidence type="ECO:0000259" key="1">
    <source>
        <dbReference type="PROSITE" id="PS51186"/>
    </source>
</evidence>
<dbReference type="PROSITE" id="PS51186">
    <property type="entry name" value="GNAT"/>
    <property type="match status" value="1"/>
</dbReference>
<dbReference type="Proteomes" id="UP000437748">
    <property type="component" value="Unassembled WGS sequence"/>
</dbReference>
<evidence type="ECO:0000313" key="3">
    <source>
        <dbReference type="Proteomes" id="UP000437748"/>
    </source>
</evidence>
<evidence type="ECO:0000313" key="2">
    <source>
        <dbReference type="EMBL" id="KAB8038967.1"/>
    </source>
</evidence>
<dbReference type="GO" id="GO:0016747">
    <property type="term" value="F:acyltransferase activity, transferring groups other than amino-acyl groups"/>
    <property type="evidence" value="ECO:0007669"/>
    <property type="project" value="InterPro"/>
</dbReference>
<accession>A0A6N6VS83</accession>
<dbReference type="Gene3D" id="3.40.630.30">
    <property type="match status" value="1"/>
</dbReference>
<organism evidence="2 3">
    <name type="scientific">Silvanigrella paludirubra</name>
    <dbReference type="NCBI Taxonomy" id="2499159"/>
    <lineage>
        <taxon>Bacteria</taxon>
        <taxon>Pseudomonadati</taxon>
        <taxon>Bdellovibrionota</taxon>
        <taxon>Oligoflexia</taxon>
        <taxon>Silvanigrellales</taxon>
        <taxon>Silvanigrellaceae</taxon>
        <taxon>Silvanigrella</taxon>
    </lineage>
</organism>
<dbReference type="InterPro" id="IPR000182">
    <property type="entry name" value="GNAT_dom"/>
</dbReference>
<sequence>MLNPRRMIIKKEILFIWKGNLFKYNLNDGNSTIQKITKTEFDSYFKETSLPKEMNQISKEDKYASSLNSLEEFCNKSYIQTANEHFSSFFIYLYDNIFAAYLNVNIIFDNAEIDYICVDKKFLRKSISFQLISLFETICKQENFSKIDKILLEVGALNEPAINLYHKLGYKKISERKNYYKSKEDAFIMEKIL</sequence>
<dbReference type="InterPro" id="IPR016181">
    <property type="entry name" value="Acyl_CoA_acyltransferase"/>
</dbReference>
<dbReference type="Pfam" id="PF00583">
    <property type="entry name" value="Acetyltransf_1"/>
    <property type="match status" value="1"/>
</dbReference>
<protein>
    <submittedName>
        <fullName evidence="2">GNAT family N-acetyltransferase</fullName>
    </submittedName>
</protein>
<dbReference type="AlphaFoldDB" id="A0A6N6VS83"/>